<reference evidence="1" key="1">
    <citation type="submission" date="2021-06" db="EMBL/GenBank/DDBJ databases">
        <authorList>
            <person name="Kallberg Y."/>
            <person name="Tangrot J."/>
            <person name="Rosling A."/>
        </authorList>
    </citation>
    <scope>NUCLEOTIDE SEQUENCE</scope>
    <source>
        <strain evidence="1">MA453B</strain>
    </source>
</reference>
<organism evidence="1 2">
    <name type="scientific">Dentiscutata erythropus</name>
    <dbReference type="NCBI Taxonomy" id="1348616"/>
    <lineage>
        <taxon>Eukaryota</taxon>
        <taxon>Fungi</taxon>
        <taxon>Fungi incertae sedis</taxon>
        <taxon>Mucoromycota</taxon>
        <taxon>Glomeromycotina</taxon>
        <taxon>Glomeromycetes</taxon>
        <taxon>Diversisporales</taxon>
        <taxon>Gigasporaceae</taxon>
        <taxon>Dentiscutata</taxon>
    </lineage>
</organism>
<dbReference type="EMBL" id="CAJVPY010037397">
    <property type="protein sequence ID" value="CAG8802883.1"/>
    <property type="molecule type" value="Genomic_DNA"/>
</dbReference>
<dbReference type="OrthoDB" id="2439012at2759"/>
<gene>
    <name evidence="1" type="ORF">DERYTH_LOCUS23778</name>
</gene>
<protein>
    <submittedName>
        <fullName evidence="1">14652_t:CDS:1</fullName>
    </submittedName>
</protein>
<feature type="non-terminal residue" evidence="1">
    <location>
        <position position="165"/>
    </location>
</feature>
<evidence type="ECO:0000313" key="1">
    <source>
        <dbReference type="EMBL" id="CAG8802883.1"/>
    </source>
</evidence>
<sequence length="165" mass="19098">IMVIRRNGLVVTYPSIKLKMAEILDKSIKQTDDVSKKLAINKFKLSTHWLGHFLNHNNLSLRHKTKITQKLPEDLENQLLSFQRWMSNSSNGITKKGNLKHVDLSTICHWVLNAWENVSEDIIIWAFKKCGISNCLLGSEDHLIYENDDNDEKSSDDNELYEDSE</sequence>
<dbReference type="AlphaFoldDB" id="A0A9N9K0G4"/>
<proteinExistence type="predicted"/>
<name>A0A9N9K0G4_9GLOM</name>
<evidence type="ECO:0000313" key="2">
    <source>
        <dbReference type="Proteomes" id="UP000789405"/>
    </source>
</evidence>
<feature type="non-terminal residue" evidence="1">
    <location>
        <position position="1"/>
    </location>
</feature>
<keyword evidence="2" id="KW-1185">Reference proteome</keyword>
<dbReference type="Proteomes" id="UP000789405">
    <property type="component" value="Unassembled WGS sequence"/>
</dbReference>
<comment type="caution">
    <text evidence="1">The sequence shown here is derived from an EMBL/GenBank/DDBJ whole genome shotgun (WGS) entry which is preliminary data.</text>
</comment>
<accession>A0A9N9K0G4</accession>